<dbReference type="SUPFAM" id="SSF64288">
    <property type="entry name" value="Chorismate lyase-like"/>
    <property type="match status" value="1"/>
</dbReference>
<keyword evidence="4" id="KW-0670">Pyruvate</keyword>
<dbReference type="GO" id="GO:0006744">
    <property type="term" value="P:ubiquinone biosynthetic process"/>
    <property type="evidence" value="ECO:0007669"/>
    <property type="project" value="UniProtKB-UniRule"/>
</dbReference>
<dbReference type="AlphaFoldDB" id="A0A1H2HS26"/>
<evidence type="ECO:0000256" key="3">
    <source>
        <dbReference type="ARBA" id="ARBA00023239"/>
    </source>
</evidence>
<dbReference type="GO" id="GO:0008813">
    <property type="term" value="F:chorismate lyase activity"/>
    <property type="evidence" value="ECO:0007669"/>
    <property type="project" value="UniProtKB-UniRule"/>
</dbReference>
<dbReference type="InterPro" id="IPR028978">
    <property type="entry name" value="Chorismate_lyase_/UTRA_dom_sf"/>
</dbReference>
<dbReference type="GO" id="GO:0042866">
    <property type="term" value="P:pyruvate biosynthetic process"/>
    <property type="evidence" value="ECO:0007669"/>
    <property type="project" value="UniProtKB-UniRule"/>
</dbReference>
<sequence>MLPLASRDNPNSIAVTEPCWLAADHHSDAPDSPLIDWLTDQGSLTQRLTAAGDGEFAVELLRQCEAPARADEAAALGVPTGSPLWIREVMLWSAGQPRVFARSAATTASVSAAGLDLQRLGTRSLGELLFSHPEIQRGPLEISRYPADWLPIGRQEQGCWARRSLFRRSGLQLLVCEVFLGAWQQLVSTPLSSH</sequence>
<dbReference type="STRING" id="1434072.SAMN05216210_3269"/>
<evidence type="ECO:0000256" key="4">
    <source>
        <dbReference type="HAMAP-Rule" id="MF_01632"/>
    </source>
</evidence>
<name>A0A1H2HS26_9GAMM</name>
<dbReference type="EC" id="4.1.3.40" evidence="4"/>
<evidence type="ECO:0000256" key="2">
    <source>
        <dbReference type="ARBA" id="ARBA00022688"/>
    </source>
</evidence>
<feature type="binding site" evidence="4">
    <location>
        <position position="125"/>
    </location>
    <ligand>
        <name>substrate</name>
    </ligand>
</feature>
<dbReference type="GO" id="GO:0005829">
    <property type="term" value="C:cytosol"/>
    <property type="evidence" value="ECO:0007669"/>
    <property type="project" value="TreeGrafter"/>
</dbReference>
<dbReference type="HAMAP" id="MF_01632">
    <property type="entry name" value="UbiC"/>
    <property type="match status" value="1"/>
</dbReference>
<evidence type="ECO:0000313" key="6">
    <source>
        <dbReference type="Proteomes" id="UP000243924"/>
    </source>
</evidence>
<dbReference type="OrthoDB" id="9789493at2"/>
<comment type="subcellular location">
    <subcellularLocation>
        <location evidence="4">Cytoplasm</location>
    </subcellularLocation>
</comment>
<dbReference type="PANTHER" id="PTHR38683">
    <property type="entry name" value="CHORISMATE PYRUVATE-LYASE"/>
    <property type="match status" value="1"/>
</dbReference>
<comment type="catalytic activity">
    <reaction evidence="4">
        <text>chorismate = 4-hydroxybenzoate + pyruvate</text>
        <dbReference type="Rhea" id="RHEA:16505"/>
        <dbReference type="ChEBI" id="CHEBI:15361"/>
        <dbReference type="ChEBI" id="CHEBI:17879"/>
        <dbReference type="ChEBI" id="CHEBI:29748"/>
        <dbReference type="EC" id="4.1.3.40"/>
    </reaction>
</comment>
<keyword evidence="6" id="KW-1185">Reference proteome</keyword>
<dbReference type="UniPathway" id="UPA00232"/>
<reference evidence="6" key="1">
    <citation type="submission" date="2016-10" db="EMBL/GenBank/DDBJ databases">
        <authorList>
            <person name="Varghese N."/>
            <person name="Submissions S."/>
        </authorList>
    </citation>
    <scope>NUCLEOTIDE SEQUENCE [LARGE SCALE GENOMIC DNA]</scope>
    <source>
        <strain evidence="6">CECT 8338</strain>
    </source>
</reference>
<evidence type="ECO:0000256" key="1">
    <source>
        <dbReference type="ARBA" id="ARBA00022490"/>
    </source>
</evidence>
<comment type="similarity">
    <text evidence="4">Belongs to the UbiC family.</text>
</comment>
<proteinExistence type="inferred from homology"/>
<keyword evidence="2 4" id="KW-0831">Ubiquinone biosynthesis</keyword>
<comment type="caution">
    <text evidence="4">Lacks conserved residue(s) required for the propagation of feature annotation.</text>
</comment>
<keyword evidence="3 4" id="KW-0456">Lyase</keyword>
<feature type="binding site" evidence="4">
    <location>
        <position position="177"/>
    </location>
    <ligand>
        <name>substrate</name>
    </ligand>
</feature>
<dbReference type="RefSeq" id="WP_092388992.1">
    <property type="nucleotide sequence ID" value="NZ_LT629787.1"/>
</dbReference>
<evidence type="ECO:0000313" key="5">
    <source>
        <dbReference type="EMBL" id="SDU34701.1"/>
    </source>
</evidence>
<dbReference type="InterPro" id="IPR007440">
    <property type="entry name" value="Chorismate--pyruvate_lyase"/>
</dbReference>
<comment type="pathway">
    <text evidence="4">Cofactor biosynthesis; ubiquinone biosynthesis.</text>
</comment>
<dbReference type="Proteomes" id="UP000243924">
    <property type="component" value="Chromosome I"/>
</dbReference>
<comment type="function">
    <text evidence="4">Removes the pyruvyl group from chorismate, with concomitant aromatization of the ring, to provide 4-hydroxybenzoate (4HB) for the ubiquinone pathway.</text>
</comment>
<dbReference type="Gene3D" id="3.40.1410.10">
    <property type="entry name" value="Chorismate lyase-like"/>
    <property type="match status" value="1"/>
</dbReference>
<feature type="binding site" evidence="4">
    <location>
        <position position="87"/>
    </location>
    <ligand>
        <name>substrate</name>
    </ligand>
</feature>
<protein>
    <recommendedName>
        <fullName evidence="4">Probable chorismate pyruvate-lyase</fullName>
        <shortName evidence="4">CL</shortName>
        <shortName evidence="4">CPL</shortName>
        <ecNumber evidence="4">4.1.3.40</ecNumber>
    </recommendedName>
</protein>
<accession>A0A1H2HS26</accession>
<dbReference type="PANTHER" id="PTHR38683:SF1">
    <property type="entry name" value="CHORISMATE PYRUVATE-LYASE"/>
    <property type="match status" value="1"/>
</dbReference>
<gene>
    <name evidence="4" type="primary">ubiC</name>
    <name evidence="5" type="ORF">SAMN05216210_3269</name>
</gene>
<keyword evidence="1 4" id="KW-0963">Cytoplasm</keyword>
<dbReference type="EMBL" id="LT629787">
    <property type="protein sequence ID" value="SDU34701.1"/>
    <property type="molecule type" value="Genomic_DNA"/>
</dbReference>
<dbReference type="Pfam" id="PF04345">
    <property type="entry name" value="Chor_lyase"/>
    <property type="match status" value="1"/>
</dbReference>
<organism evidence="5 6">
    <name type="scientific">Halopseudomonas salegens</name>
    <dbReference type="NCBI Taxonomy" id="1434072"/>
    <lineage>
        <taxon>Bacteria</taxon>
        <taxon>Pseudomonadati</taxon>
        <taxon>Pseudomonadota</taxon>
        <taxon>Gammaproteobacteria</taxon>
        <taxon>Pseudomonadales</taxon>
        <taxon>Pseudomonadaceae</taxon>
        <taxon>Halopseudomonas</taxon>
    </lineage>
</organism>